<sequence length="256" mass="30683">MMYEKEWENPNYKFLSYDVDNLNWNIHYHESFEICFIIDGEINITIDTVLYNLKQNDSVIIFPRQLHSYETEKSSKMRVITFMPDLIPEFTNRYQNMLPEKNDIKEISNFKKYFDAKNIFEQKGLLYSIFGILVESTNFKEAANNEESQLLIKILRYIEKNFKTPCLLQTAAEELSYGYSYLSRTFKKRMGISYTEYLNKYRINRALYMLSNQNHVQIQQIAEECGYDSLCSFNRNFKHFTGRTPREMIKCNDNQK</sequence>
<dbReference type="Gene3D" id="2.60.120.10">
    <property type="entry name" value="Jelly Rolls"/>
    <property type="match status" value="1"/>
</dbReference>
<evidence type="ECO:0000259" key="4">
    <source>
        <dbReference type="PROSITE" id="PS01124"/>
    </source>
</evidence>
<dbReference type="InterPro" id="IPR018060">
    <property type="entry name" value="HTH_AraC"/>
</dbReference>
<keyword evidence="1" id="KW-0805">Transcription regulation</keyword>
<accession>A0AAE3DXY4</accession>
<dbReference type="EMBL" id="JAJEQM010000003">
    <property type="protein sequence ID" value="MCC2209936.1"/>
    <property type="molecule type" value="Genomic_DNA"/>
</dbReference>
<evidence type="ECO:0000313" key="5">
    <source>
        <dbReference type="EMBL" id="MCC2209936.1"/>
    </source>
</evidence>
<dbReference type="PROSITE" id="PS01124">
    <property type="entry name" value="HTH_ARAC_FAMILY_2"/>
    <property type="match status" value="1"/>
</dbReference>
<dbReference type="PANTHER" id="PTHR43280:SF28">
    <property type="entry name" value="HTH-TYPE TRANSCRIPTIONAL ACTIVATOR RHAS"/>
    <property type="match status" value="1"/>
</dbReference>
<dbReference type="SUPFAM" id="SSF51215">
    <property type="entry name" value="Regulatory protein AraC"/>
    <property type="match status" value="1"/>
</dbReference>
<dbReference type="PROSITE" id="PS00041">
    <property type="entry name" value="HTH_ARAC_FAMILY_1"/>
    <property type="match status" value="1"/>
</dbReference>
<dbReference type="AlphaFoldDB" id="A0AAE3DXY4"/>
<dbReference type="SUPFAM" id="SSF46689">
    <property type="entry name" value="Homeodomain-like"/>
    <property type="match status" value="2"/>
</dbReference>
<dbReference type="InterPro" id="IPR018062">
    <property type="entry name" value="HTH_AraC-typ_CS"/>
</dbReference>
<dbReference type="InterPro" id="IPR009057">
    <property type="entry name" value="Homeodomain-like_sf"/>
</dbReference>
<comment type="caution">
    <text evidence="5">The sequence shown here is derived from an EMBL/GenBank/DDBJ whole genome shotgun (WGS) entry which is preliminary data.</text>
</comment>
<protein>
    <submittedName>
        <fullName evidence="5">AraC family transcriptional regulator</fullName>
    </submittedName>
</protein>
<dbReference type="CDD" id="cd02208">
    <property type="entry name" value="cupin_RmlC-like"/>
    <property type="match status" value="1"/>
</dbReference>
<dbReference type="RefSeq" id="WP_022228796.1">
    <property type="nucleotide sequence ID" value="NZ_JAJEQM010000003.1"/>
</dbReference>
<dbReference type="InterPro" id="IPR003313">
    <property type="entry name" value="AraC-bd"/>
</dbReference>
<name>A0AAE3DXY4_9FIRM</name>
<evidence type="ECO:0000256" key="2">
    <source>
        <dbReference type="ARBA" id="ARBA00023125"/>
    </source>
</evidence>
<keyword evidence="3" id="KW-0804">Transcription</keyword>
<dbReference type="Proteomes" id="UP001198242">
    <property type="component" value="Unassembled WGS sequence"/>
</dbReference>
<evidence type="ECO:0000256" key="1">
    <source>
        <dbReference type="ARBA" id="ARBA00023015"/>
    </source>
</evidence>
<dbReference type="SMART" id="SM00342">
    <property type="entry name" value="HTH_ARAC"/>
    <property type="match status" value="1"/>
</dbReference>
<dbReference type="GO" id="GO:0003700">
    <property type="term" value="F:DNA-binding transcription factor activity"/>
    <property type="evidence" value="ECO:0007669"/>
    <property type="project" value="InterPro"/>
</dbReference>
<evidence type="ECO:0000313" key="6">
    <source>
        <dbReference type="Proteomes" id="UP001198242"/>
    </source>
</evidence>
<reference evidence="5 6" key="1">
    <citation type="submission" date="2021-10" db="EMBL/GenBank/DDBJ databases">
        <title>Anaerobic single-cell dispensing facilitates the cultivation of human gut bacteria.</title>
        <authorList>
            <person name="Afrizal A."/>
        </authorList>
    </citation>
    <scope>NUCLEOTIDE SEQUENCE [LARGE SCALE GENOMIC DNA]</scope>
    <source>
        <strain evidence="5 6">CLA-AA-H232</strain>
    </source>
</reference>
<dbReference type="Pfam" id="PF12833">
    <property type="entry name" value="HTH_18"/>
    <property type="match status" value="1"/>
</dbReference>
<dbReference type="Gene3D" id="1.10.10.60">
    <property type="entry name" value="Homeodomain-like"/>
    <property type="match status" value="2"/>
</dbReference>
<organism evidence="5 6">
    <name type="scientific">Hominilimicola fabiformis</name>
    <dbReference type="NCBI Taxonomy" id="2885356"/>
    <lineage>
        <taxon>Bacteria</taxon>
        <taxon>Bacillati</taxon>
        <taxon>Bacillota</taxon>
        <taxon>Clostridia</taxon>
        <taxon>Eubacteriales</taxon>
        <taxon>Oscillospiraceae</taxon>
        <taxon>Hominilimicola</taxon>
    </lineage>
</organism>
<evidence type="ECO:0000256" key="3">
    <source>
        <dbReference type="ARBA" id="ARBA00023163"/>
    </source>
</evidence>
<keyword evidence="6" id="KW-1185">Reference proteome</keyword>
<dbReference type="InterPro" id="IPR037923">
    <property type="entry name" value="HTH-like"/>
</dbReference>
<dbReference type="GO" id="GO:0043565">
    <property type="term" value="F:sequence-specific DNA binding"/>
    <property type="evidence" value="ECO:0007669"/>
    <property type="project" value="InterPro"/>
</dbReference>
<dbReference type="Pfam" id="PF02311">
    <property type="entry name" value="AraC_binding"/>
    <property type="match status" value="1"/>
</dbReference>
<proteinExistence type="predicted"/>
<gene>
    <name evidence="5" type="ORF">LKE05_03875</name>
</gene>
<feature type="domain" description="HTH araC/xylS-type" evidence="4">
    <location>
        <begin position="152"/>
        <end position="251"/>
    </location>
</feature>
<dbReference type="InterPro" id="IPR014710">
    <property type="entry name" value="RmlC-like_jellyroll"/>
</dbReference>
<keyword evidence="2" id="KW-0238">DNA-binding</keyword>
<dbReference type="PANTHER" id="PTHR43280">
    <property type="entry name" value="ARAC-FAMILY TRANSCRIPTIONAL REGULATOR"/>
    <property type="match status" value="1"/>
</dbReference>